<comment type="catalytic activity">
    <reaction evidence="2">
        <text>2 GTP = 3',3'-c-di-GMP + 2 diphosphate</text>
        <dbReference type="Rhea" id="RHEA:24898"/>
        <dbReference type="ChEBI" id="CHEBI:33019"/>
        <dbReference type="ChEBI" id="CHEBI:37565"/>
        <dbReference type="ChEBI" id="CHEBI:58805"/>
        <dbReference type="EC" id="2.7.7.65"/>
    </reaction>
</comment>
<dbReference type="NCBIfam" id="TIGR00254">
    <property type="entry name" value="GGDEF"/>
    <property type="match status" value="1"/>
</dbReference>
<name>A0A1M7Y684_9BACT</name>
<dbReference type="Pfam" id="PF00990">
    <property type="entry name" value="GGDEF"/>
    <property type="match status" value="1"/>
</dbReference>
<feature type="domain" description="GGDEF" evidence="3">
    <location>
        <begin position="144"/>
        <end position="277"/>
    </location>
</feature>
<dbReference type="Gene3D" id="3.30.70.270">
    <property type="match status" value="1"/>
</dbReference>
<evidence type="ECO:0000313" key="5">
    <source>
        <dbReference type="Proteomes" id="UP000184603"/>
    </source>
</evidence>
<dbReference type="GO" id="GO:0052621">
    <property type="term" value="F:diguanylate cyclase activity"/>
    <property type="evidence" value="ECO:0007669"/>
    <property type="project" value="UniProtKB-EC"/>
</dbReference>
<dbReference type="InterPro" id="IPR000160">
    <property type="entry name" value="GGDEF_dom"/>
</dbReference>
<dbReference type="Pfam" id="PF07238">
    <property type="entry name" value="PilZ"/>
    <property type="match status" value="1"/>
</dbReference>
<gene>
    <name evidence="4" type="ORF">SAMN02745220_02164</name>
</gene>
<dbReference type="InterPro" id="IPR029787">
    <property type="entry name" value="Nucleotide_cyclase"/>
</dbReference>
<dbReference type="EC" id="2.7.7.65" evidence="1"/>
<organism evidence="4 5">
    <name type="scientific">Desulfopila aestuarii DSM 18488</name>
    <dbReference type="NCBI Taxonomy" id="1121416"/>
    <lineage>
        <taxon>Bacteria</taxon>
        <taxon>Pseudomonadati</taxon>
        <taxon>Thermodesulfobacteriota</taxon>
        <taxon>Desulfobulbia</taxon>
        <taxon>Desulfobulbales</taxon>
        <taxon>Desulfocapsaceae</taxon>
        <taxon>Desulfopila</taxon>
    </lineage>
</organism>
<dbReference type="InterPro" id="IPR009875">
    <property type="entry name" value="PilZ_domain"/>
</dbReference>
<dbReference type="PANTHER" id="PTHR45138:SF9">
    <property type="entry name" value="DIGUANYLATE CYCLASE DGCM-RELATED"/>
    <property type="match status" value="1"/>
</dbReference>
<sequence length="392" mass="43926">MVMVLSLKKRLISLLTSAKSDTDFLDQVNKLAALEGTAVFQTLLEILGGIDIAEHERKELWQNIVYHRQQLSLTLGRDVDITTAISDYLQTRTSLLKHPRIVETSAFENIVHDTVHDNLTGLANRPSFDQTYQQQISMAERHGDNLSVLFIDIDNFKDINDTYGHAAGDEALRTVAQIIQHEKRNSDIAARYGGEEFVLLLSRTDNFNAYILAERLRKHVAETIIKHRRDSFSVTISGGIATYPTHSTDPAELLNLADSAVYLAKGSGKNNIAFYKAEKRRYLRVKIHEPVLVKELDFQDSTVFSALSKDVCVGGLLFENSYPLPIDSLIKVRMPVGDNPPVLLIGKVVRVESLGDNRYDIGMTTSFRSMDKIASEEIASILRKQVQSPDPS</sequence>
<protein>
    <recommendedName>
        <fullName evidence="1">diguanylate cyclase</fullName>
        <ecNumber evidence="1">2.7.7.65</ecNumber>
    </recommendedName>
</protein>
<accession>A0A1M7Y684</accession>
<dbReference type="CDD" id="cd01949">
    <property type="entry name" value="GGDEF"/>
    <property type="match status" value="1"/>
</dbReference>
<dbReference type="InterPro" id="IPR050469">
    <property type="entry name" value="Diguanylate_Cyclase"/>
</dbReference>
<keyword evidence="5" id="KW-1185">Reference proteome</keyword>
<dbReference type="RefSeq" id="WP_073613466.1">
    <property type="nucleotide sequence ID" value="NZ_FRFE01000009.1"/>
</dbReference>
<dbReference type="STRING" id="1121416.SAMN02745220_02164"/>
<evidence type="ECO:0000313" key="4">
    <source>
        <dbReference type="EMBL" id="SHO48163.1"/>
    </source>
</evidence>
<dbReference type="SUPFAM" id="SSF55073">
    <property type="entry name" value="Nucleotide cyclase"/>
    <property type="match status" value="1"/>
</dbReference>
<dbReference type="PROSITE" id="PS50887">
    <property type="entry name" value="GGDEF"/>
    <property type="match status" value="1"/>
</dbReference>
<evidence type="ECO:0000256" key="1">
    <source>
        <dbReference type="ARBA" id="ARBA00012528"/>
    </source>
</evidence>
<dbReference type="OrthoDB" id="9805474at2"/>
<dbReference type="PANTHER" id="PTHR45138">
    <property type="entry name" value="REGULATORY COMPONENTS OF SENSORY TRANSDUCTION SYSTEM"/>
    <property type="match status" value="1"/>
</dbReference>
<dbReference type="InterPro" id="IPR043128">
    <property type="entry name" value="Rev_trsase/Diguanyl_cyclase"/>
</dbReference>
<reference evidence="4 5" key="1">
    <citation type="submission" date="2016-12" db="EMBL/GenBank/DDBJ databases">
        <authorList>
            <person name="Song W.-J."/>
            <person name="Kurnit D.M."/>
        </authorList>
    </citation>
    <scope>NUCLEOTIDE SEQUENCE [LARGE SCALE GENOMIC DNA]</scope>
    <source>
        <strain evidence="4 5">DSM 18488</strain>
    </source>
</reference>
<dbReference type="Gene3D" id="2.40.10.220">
    <property type="entry name" value="predicted glycosyltransferase like domains"/>
    <property type="match status" value="1"/>
</dbReference>
<dbReference type="GO" id="GO:0035438">
    <property type="term" value="F:cyclic-di-GMP binding"/>
    <property type="evidence" value="ECO:0007669"/>
    <property type="project" value="InterPro"/>
</dbReference>
<evidence type="ECO:0000259" key="3">
    <source>
        <dbReference type="PROSITE" id="PS50887"/>
    </source>
</evidence>
<dbReference type="SMART" id="SM00267">
    <property type="entry name" value="GGDEF"/>
    <property type="match status" value="1"/>
</dbReference>
<proteinExistence type="predicted"/>
<dbReference type="EMBL" id="FRFE01000009">
    <property type="protein sequence ID" value="SHO48163.1"/>
    <property type="molecule type" value="Genomic_DNA"/>
</dbReference>
<dbReference type="Proteomes" id="UP000184603">
    <property type="component" value="Unassembled WGS sequence"/>
</dbReference>
<dbReference type="AlphaFoldDB" id="A0A1M7Y684"/>
<dbReference type="FunFam" id="3.30.70.270:FF:000001">
    <property type="entry name" value="Diguanylate cyclase domain protein"/>
    <property type="match status" value="1"/>
</dbReference>
<evidence type="ECO:0000256" key="2">
    <source>
        <dbReference type="ARBA" id="ARBA00034247"/>
    </source>
</evidence>